<evidence type="ECO:0000256" key="11">
    <source>
        <dbReference type="ARBA" id="ARBA00033245"/>
    </source>
</evidence>
<evidence type="ECO:0000256" key="12">
    <source>
        <dbReference type="ARBA" id="ARBA00033342"/>
    </source>
</evidence>
<evidence type="ECO:0000256" key="5">
    <source>
        <dbReference type="ARBA" id="ARBA00022475"/>
    </source>
</evidence>
<reference evidence="16 17" key="1">
    <citation type="journal article" date="2021" name="Syst. Appl. Microbiol.">
        <title>Pseudomonas lalucatii sp. nov. isolated from Vallgornera, a karstic cave in Mallorca, Western Mediterranean.</title>
        <authorList>
            <person name="Busquets A."/>
            <person name="Mulet M."/>
            <person name="Gomila M."/>
            <person name="Garcia-Valdes E."/>
        </authorList>
    </citation>
    <scope>NUCLEOTIDE SEQUENCE [LARGE SCALE GENOMIC DNA]</scope>
    <source>
        <strain evidence="16 17">R1b54</strain>
    </source>
</reference>
<evidence type="ECO:0000313" key="17">
    <source>
        <dbReference type="Proteomes" id="UP001196601"/>
    </source>
</evidence>
<evidence type="ECO:0000256" key="8">
    <source>
        <dbReference type="ARBA" id="ARBA00022989"/>
    </source>
</evidence>
<dbReference type="CDD" id="cd19961">
    <property type="entry name" value="EcYidC-like_peri"/>
    <property type="match status" value="1"/>
</dbReference>
<dbReference type="Pfam" id="PF14849">
    <property type="entry name" value="YidC_periplas"/>
    <property type="match status" value="1"/>
</dbReference>
<dbReference type="EMBL" id="JADPMV010000001">
    <property type="protein sequence ID" value="MBS7662724.1"/>
    <property type="molecule type" value="Genomic_DNA"/>
</dbReference>
<keyword evidence="6 13" id="KW-0812">Transmembrane</keyword>
<dbReference type="InterPro" id="IPR038221">
    <property type="entry name" value="YidC_periplasmic_sf"/>
</dbReference>
<organism evidence="16 17">
    <name type="scientific">Pseudomonas lalucatii</name>
    <dbReference type="NCBI Taxonomy" id="1424203"/>
    <lineage>
        <taxon>Bacteria</taxon>
        <taxon>Pseudomonadati</taxon>
        <taxon>Pseudomonadota</taxon>
        <taxon>Gammaproteobacteria</taxon>
        <taxon>Pseudomonadales</taxon>
        <taxon>Pseudomonadaceae</taxon>
        <taxon>Pseudomonas</taxon>
    </lineage>
</organism>
<dbReference type="NCBIfam" id="NF002352">
    <property type="entry name" value="PRK01318.1-3"/>
    <property type="match status" value="1"/>
</dbReference>
<evidence type="ECO:0000256" key="10">
    <source>
        <dbReference type="ARBA" id="ARBA00023186"/>
    </source>
</evidence>
<keyword evidence="10 13" id="KW-0143">Chaperone</keyword>
<dbReference type="CDD" id="cd20070">
    <property type="entry name" value="5TM_YidC_Alb3"/>
    <property type="match status" value="1"/>
</dbReference>
<dbReference type="RefSeq" id="WP_213640017.1">
    <property type="nucleotide sequence ID" value="NZ_JADPMV010000001.1"/>
</dbReference>
<evidence type="ECO:0000256" key="6">
    <source>
        <dbReference type="ARBA" id="ARBA00022692"/>
    </source>
</evidence>
<dbReference type="NCBIfam" id="TIGR03593">
    <property type="entry name" value="yidC_nterm"/>
    <property type="match status" value="1"/>
</dbReference>
<feature type="transmembrane region" description="Helical" evidence="13">
    <location>
        <begin position="431"/>
        <end position="454"/>
    </location>
</feature>
<dbReference type="InterPro" id="IPR028053">
    <property type="entry name" value="Membr_insert_YidC_N"/>
</dbReference>
<sequence>MDIQRTILIVALAIVSYMMVLQWNQDYGQAALPTQTAPASSTVPGLPETAVAASSDDVPTAGTEASEAAVVGSPVSDELIRVKTDVLDLSIDPRGGDVVQLHLLQYPRRQDRPDVPFQLFDNGSERLYLAQSGLTGANGPDARASGRPLYRSERREYRLADGQDQLVVELQFSEAGVNYTKRFTFERGQYDLNVGYQIDNQSGQAWTGNLFAQLKRDDSSDPSSSTATGTATYLGAALWTQEKPYTKVSTGDMDDKNLRETVQGGWIAWLQHYFVTAWIPAKDSSNLVQTRKDSQGNYIIGFTGPALNIPAGASAEASAILYAGPKTQDNLEALSPGLDLTVDYGILWFLAKPIFWLLGHIHDLLGNWGWSIIVLTIIIKLAFFPLSAASYKSMARMRAVSPKLQALKEQFGDDRQKMSQAMMELYKKEKINPLGGCLPILVQMPVFLALYWVLLESVEMRQAPWLLWITDLSIKDPFFILPIIMGATMFIQQQLNPTPPDPMQARVMKLMPIIFTFFFLWFPAGLVLYWVVNNVLSIAQQWYITRKIEAASKAAAA</sequence>
<evidence type="ECO:0000256" key="13">
    <source>
        <dbReference type="HAMAP-Rule" id="MF_01810"/>
    </source>
</evidence>
<accession>A0ABS5Q243</accession>
<comment type="similarity">
    <text evidence="2 13">Belongs to the OXA1/ALB3/YidC family. Type 1 subfamily.</text>
</comment>
<comment type="caution">
    <text evidence="16">The sequence shown here is derived from an EMBL/GenBank/DDBJ whole genome shotgun (WGS) entry which is preliminary data.</text>
</comment>
<dbReference type="Proteomes" id="UP001196601">
    <property type="component" value="Unassembled WGS sequence"/>
</dbReference>
<evidence type="ECO:0000256" key="7">
    <source>
        <dbReference type="ARBA" id="ARBA00022927"/>
    </source>
</evidence>
<dbReference type="Pfam" id="PF02096">
    <property type="entry name" value="60KD_IMP"/>
    <property type="match status" value="1"/>
</dbReference>
<comment type="function">
    <text evidence="13">Required for the insertion and/or proper folding and/or complex formation of integral membrane proteins into the membrane. Involved in integration of membrane proteins that insert both dependently and independently of the Sec translocase complex, as well as at least some lipoproteins. Aids folding of multispanning membrane proteins.</text>
</comment>
<feature type="transmembrane region" description="Helical" evidence="13">
    <location>
        <begin position="512"/>
        <end position="532"/>
    </location>
</feature>
<evidence type="ECO:0000256" key="3">
    <source>
        <dbReference type="ARBA" id="ARBA00015325"/>
    </source>
</evidence>
<keyword evidence="4 13" id="KW-0813">Transport</keyword>
<evidence type="ECO:0000256" key="2">
    <source>
        <dbReference type="ARBA" id="ARBA00010527"/>
    </source>
</evidence>
<gene>
    <name evidence="13 16" type="primary">yidC</name>
    <name evidence="16" type="ORF">I0D00_12345</name>
</gene>
<feature type="transmembrane region" description="Helical" evidence="13">
    <location>
        <begin position="368"/>
        <end position="388"/>
    </location>
</feature>
<protein>
    <recommendedName>
        <fullName evidence="3 13">Membrane protein insertase YidC</fullName>
    </recommendedName>
    <alternativeName>
        <fullName evidence="12 13">Foldase YidC</fullName>
    </alternativeName>
    <alternativeName>
        <fullName evidence="11 13">Membrane integrase YidC</fullName>
    </alternativeName>
    <alternativeName>
        <fullName evidence="13">Membrane protein YidC</fullName>
    </alternativeName>
</protein>
<feature type="domain" description="Membrane insertase YidC/Oxa/ALB C-terminal" evidence="14">
    <location>
        <begin position="368"/>
        <end position="546"/>
    </location>
</feature>
<keyword evidence="9 13" id="KW-0472">Membrane</keyword>
<proteinExistence type="inferred from homology"/>
<dbReference type="PANTHER" id="PTHR12428">
    <property type="entry name" value="OXA1"/>
    <property type="match status" value="1"/>
</dbReference>
<dbReference type="InterPro" id="IPR019998">
    <property type="entry name" value="Membr_insert_YidC"/>
</dbReference>
<evidence type="ECO:0000256" key="9">
    <source>
        <dbReference type="ARBA" id="ARBA00023136"/>
    </source>
</evidence>
<dbReference type="Gene3D" id="2.70.98.90">
    <property type="match status" value="1"/>
</dbReference>
<keyword evidence="8 13" id="KW-1133">Transmembrane helix</keyword>
<evidence type="ECO:0000256" key="4">
    <source>
        <dbReference type="ARBA" id="ARBA00022448"/>
    </source>
</evidence>
<dbReference type="PRINTS" id="PR00701">
    <property type="entry name" value="60KDINNERMP"/>
</dbReference>
<comment type="subcellular location">
    <subcellularLocation>
        <location evidence="1">Cell inner membrane</location>
        <topology evidence="1">Multi-pass membrane protein</topology>
    </subcellularLocation>
    <subcellularLocation>
        <location evidence="13">Cell membrane</location>
        <topology evidence="13">Multi-pass membrane protein</topology>
    </subcellularLocation>
</comment>
<comment type="subunit">
    <text evidence="13">Interacts with the Sec translocase complex via SecD. Specifically interacts with transmembrane segments of nascent integral membrane proteins during membrane integration.</text>
</comment>
<dbReference type="NCBIfam" id="NF002353">
    <property type="entry name" value="PRK01318.1-4"/>
    <property type="match status" value="1"/>
</dbReference>
<dbReference type="InterPro" id="IPR047196">
    <property type="entry name" value="YidC_ALB_C"/>
</dbReference>
<evidence type="ECO:0000259" key="15">
    <source>
        <dbReference type="Pfam" id="PF14849"/>
    </source>
</evidence>
<keyword evidence="5 13" id="KW-1003">Cell membrane</keyword>
<dbReference type="HAMAP" id="MF_01810">
    <property type="entry name" value="YidC_type1"/>
    <property type="match status" value="1"/>
</dbReference>
<feature type="domain" description="Membrane insertase YidC N-terminal" evidence="15">
    <location>
        <begin position="80"/>
        <end position="357"/>
    </location>
</feature>
<evidence type="ECO:0000259" key="14">
    <source>
        <dbReference type="Pfam" id="PF02096"/>
    </source>
</evidence>
<keyword evidence="7 13" id="KW-0653">Protein transport</keyword>
<name>A0ABS5Q243_9PSED</name>
<dbReference type="InterPro" id="IPR001708">
    <property type="entry name" value="YidC/ALB3/OXA1/COX18"/>
</dbReference>
<dbReference type="NCBIfam" id="TIGR03592">
    <property type="entry name" value="yidC_oxa1_cterm"/>
    <property type="match status" value="1"/>
</dbReference>
<feature type="transmembrane region" description="Helical" evidence="13">
    <location>
        <begin position="6"/>
        <end position="23"/>
    </location>
</feature>
<dbReference type="PANTHER" id="PTHR12428:SF65">
    <property type="entry name" value="CYTOCHROME C OXIDASE ASSEMBLY PROTEIN COX18, MITOCHONDRIAL"/>
    <property type="match status" value="1"/>
</dbReference>
<dbReference type="PRINTS" id="PR01900">
    <property type="entry name" value="YIDCPROTEIN"/>
</dbReference>
<evidence type="ECO:0000256" key="1">
    <source>
        <dbReference type="ARBA" id="ARBA00004429"/>
    </source>
</evidence>
<dbReference type="InterPro" id="IPR028055">
    <property type="entry name" value="YidC/Oxa/ALB_C"/>
</dbReference>
<keyword evidence="17" id="KW-1185">Reference proteome</keyword>
<evidence type="ECO:0000313" key="16">
    <source>
        <dbReference type="EMBL" id="MBS7662724.1"/>
    </source>
</evidence>